<dbReference type="AlphaFoldDB" id="A0AAI9UM32"/>
<dbReference type="Proteomes" id="UP001239213">
    <property type="component" value="Unassembled WGS sequence"/>
</dbReference>
<dbReference type="EMBL" id="MPDP01000278">
    <property type="protein sequence ID" value="KAK1458473.1"/>
    <property type="molecule type" value="Genomic_DNA"/>
</dbReference>
<sequence>MIQQRPARYKAPLRVTTTPNRAPHKNRLFVFLWPMPMPVPTEYLHRYAYHLRPGTRRGLVDAPCDPGRSAPLNLRSFQQLLRCPPANPSLAHFAYLTLRSRAACLAQLRLVLPASLPRTNGGYEANSTTTTDFRAPTF</sequence>
<name>A0AAI9UM32_9PEZI</name>
<reference evidence="1" key="1">
    <citation type="submission" date="2016-11" db="EMBL/GenBank/DDBJ databases">
        <title>The genome sequence of Colletotrichum cuscutae.</title>
        <authorList>
            <person name="Baroncelli R."/>
        </authorList>
    </citation>
    <scope>NUCLEOTIDE SEQUENCE</scope>
    <source>
        <strain evidence="1">IMI 304802</strain>
    </source>
</reference>
<protein>
    <submittedName>
        <fullName evidence="1">Uncharacterized protein</fullName>
    </submittedName>
</protein>
<gene>
    <name evidence="1" type="ORF">CCUS01_09339</name>
</gene>
<accession>A0AAI9UM32</accession>
<proteinExistence type="predicted"/>
<comment type="caution">
    <text evidence="1">The sequence shown here is derived from an EMBL/GenBank/DDBJ whole genome shotgun (WGS) entry which is preliminary data.</text>
</comment>
<keyword evidence="2" id="KW-1185">Reference proteome</keyword>
<evidence type="ECO:0000313" key="2">
    <source>
        <dbReference type="Proteomes" id="UP001239213"/>
    </source>
</evidence>
<evidence type="ECO:0000313" key="1">
    <source>
        <dbReference type="EMBL" id="KAK1458473.1"/>
    </source>
</evidence>
<organism evidence="1 2">
    <name type="scientific">Colletotrichum cuscutae</name>
    <dbReference type="NCBI Taxonomy" id="1209917"/>
    <lineage>
        <taxon>Eukaryota</taxon>
        <taxon>Fungi</taxon>
        <taxon>Dikarya</taxon>
        <taxon>Ascomycota</taxon>
        <taxon>Pezizomycotina</taxon>
        <taxon>Sordariomycetes</taxon>
        <taxon>Hypocreomycetidae</taxon>
        <taxon>Glomerellales</taxon>
        <taxon>Glomerellaceae</taxon>
        <taxon>Colletotrichum</taxon>
        <taxon>Colletotrichum acutatum species complex</taxon>
    </lineage>
</organism>